<dbReference type="EMBL" id="LAZR01011272">
    <property type="protein sequence ID" value="KKM62550.1"/>
    <property type="molecule type" value="Genomic_DNA"/>
</dbReference>
<organism evidence="1">
    <name type="scientific">marine sediment metagenome</name>
    <dbReference type="NCBI Taxonomy" id="412755"/>
    <lineage>
        <taxon>unclassified sequences</taxon>
        <taxon>metagenomes</taxon>
        <taxon>ecological metagenomes</taxon>
    </lineage>
</organism>
<name>A0A0F9LED6_9ZZZZ</name>
<proteinExistence type="predicted"/>
<accession>A0A0F9LED6</accession>
<protein>
    <submittedName>
        <fullName evidence="1">Uncharacterized protein</fullName>
    </submittedName>
</protein>
<sequence>MMMTENNKKIGIDMRQVKYIASIGHCPKCGSNSVKFRIPFESYLETKDNKLTKVVLDFSSPQYWLKKTVTTCLECGYKLHLRDHNPEFYQGLEASKNDEGDSSIKWSYDFESYKQEE</sequence>
<comment type="caution">
    <text evidence="1">The sequence shown here is derived from an EMBL/GenBank/DDBJ whole genome shotgun (WGS) entry which is preliminary data.</text>
</comment>
<evidence type="ECO:0000313" key="1">
    <source>
        <dbReference type="EMBL" id="KKM62550.1"/>
    </source>
</evidence>
<dbReference type="AlphaFoldDB" id="A0A0F9LED6"/>
<gene>
    <name evidence="1" type="ORF">LCGC14_1520570</name>
</gene>
<reference evidence="1" key="1">
    <citation type="journal article" date="2015" name="Nature">
        <title>Complex archaea that bridge the gap between prokaryotes and eukaryotes.</title>
        <authorList>
            <person name="Spang A."/>
            <person name="Saw J.H."/>
            <person name="Jorgensen S.L."/>
            <person name="Zaremba-Niedzwiedzka K."/>
            <person name="Martijn J."/>
            <person name="Lind A.E."/>
            <person name="van Eijk R."/>
            <person name="Schleper C."/>
            <person name="Guy L."/>
            <person name="Ettema T.J."/>
        </authorList>
    </citation>
    <scope>NUCLEOTIDE SEQUENCE</scope>
</reference>